<feature type="non-terminal residue" evidence="2">
    <location>
        <position position="75"/>
    </location>
</feature>
<keyword evidence="3" id="KW-1185">Reference proteome</keyword>
<evidence type="ECO:0000313" key="3">
    <source>
        <dbReference type="Proteomes" id="UP000242752"/>
    </source>
</evidence>
<dbReference type="OrthoDB" id="2236403at2"/>
<proteinExistence type="predicted"/>
<dbReference type="PANTHER" id="PTHR33408:SF2">
    <property type="entry name" value="TRANSPOSASE DDE DOMAIN-CONTAINING PROTEIN"/>
    <property type="match status" value="1"/>
</dbReference>
<dbReference type="Proteomes" id="UP000242752">
    <property type="component" value="Unassembled WGS sequence"/>
</dbReference>
<dbReference type="Pfam" id="PF05598">
    <property type="entry name" value="DUF772"/>
    <property type="match status" value="1"/>
</dbReference>
<protein>
    <submittedName>
        <fullName evidence="2">IS5/IS1182 family transposase</fullName>
    </submittedName>
</protein>
<feature type="non-terminal residue" evidence="2">
    <location>
        <position position="1"/>
    </location>
</feature>
<evidence type="ECO:0000313" key="2">
    <source>
        <dbReference type="EMBL" id="PNZ24270.1"/>
    </source>
</evidence>
<accession>A0A2K3YF81</accession>
<gene>
    <name evidence="2" type="ORF">CD122_11455</name>
</gene>
<organism evidence="2 3">
    <name type="scientific">Staphylococcus rostri</name>
    <dbReference type="NCBI Taxonomy" id="522262"/>
    <lineage>
        <taxon>Bacteria</taxon>
        <taxon>Bacillati</taxon>
        <taxon>Bacillota</taxon>
        <taxon>Bacilli</taxon>
        <taxon>Bacillales</taxon>
        <taxon>Staphylococcaceae</taxon>
        <taxon>Staphylococcus</taxon>
    </lineage>
</organism>
<feature type="domain" description="Transposase InsH N-terminal" evidence="1">
    <location>
        <begin position="2"/>
        <end position="65"/>
    </location>
</feature>
<name>A0A2K3YF81_9STAP</name>
<dbReference type="RefSeq" id="WP_142381211.1">
    <property type="nucleotide sequence ID" value="NZ_PPRF01000139.1"/>
</dbReference>
<dbReference type="PANTHER" id="PTHR33408">
    <property type="entry name" value="TRANSPOSASE"/>
    <property type="match status" value="1"/>
</dbReference>
<sequence length="75" mass="9098">AFNKYYNHRGPSSYHPKMMLKIILYGYAHSVFSGRRIEFLLKDSCRMMWLAQGQTPSYRTINRFRVNPYMMEFLH</sequence>
<dbReference type="EMBL" id="PPRF01000139">
    <property type="protein sequence ID" value="PNZ24270.1"/>
    <property type="molecule type" value="Genomic_DNA"/>
</dbReference>
<dbReference type="AlphaFoldDB" id="A0A2K3YF81"/>
<comment type="caution">
    <text evidence="2">The sequence shown here is derived from an EMBL/GenBank/DDBJ whole genome shotgun (WGS) entry which is preliminary data.</text>
</comment>
<dbReference type="InterPro" id="IPR008490">
    <property type="entry name" value="Transposase_InsH_N"/>
</dbReference>
<reference evidence="2 3" key="1">
    <citation type="submission" date="2017-08" db="EMBL/GenBank/DDBJ databases">
        <title>Draft genome sequences of 64 type strains of genus Staph aureus.</title>
        <authorList>
            <person name="Cole K."/>
            <person name="Golubchik T."/>
            <person name="Russell J."/>
            <person name="Foster D."/>
            <person name="Llewelyn M."/>
            <person name="Wilson D."/>
            <person name="Crook D."/>
            <person name="Paul J."/>
        </authorList>
    </citation>
    <scope>NUCLEOTIDE SEQUENCE [LARGE SCALE GENOMIC DNA]</scope>
    <source>
        <strain evidence="2 3">DSM 21968</strain>
    </source>
</reference>
<evidence type="ECO:0000259" key="1">
    <source>
        <dbReference type="Pfam" id="PF05598"/>
    </source>
</evidence>